<dbReference type="RefSeq" id="WP_052003848.1">
    <property type="nucleotide sequence ID" value="NZ_CP033930.1"/>
</dbReference>
<sequence length="168" mass="19397">MQTEVENMNKNNIDKVFQYVRLNQVENLKKEVNSSNVNDFINEYDENLLQEAISSKAFEIIKYLLECDININHADRDGKTPLHFSTAYNDYDTTQFLLDNKSIEIDKKDIHGNNPMWVATFNARGYYDVVKLLKQAGANPNSKNNNNKSALDFAKQIEDQDLEKILAN</sequence>
<dbReference type="PANTHER" id="PTHR24198:SF165">
    <property type="entry name" value="ANKYRIN REPEAT-CONTAINING PROTEIN-RELATED"/>
    <property type="match status" value="1"/>
</dbReference>
<dbReference type="Pfam" id="PF12796">
    <property type="entry name" value="Ank_2"/>
    <property type="match status" value="1"/>
</dbReference>
<dbReference type="InterPro" id="IPR002110">
    <property type="entry name" value="Ankyrin_rpt"/>
</dbReference>
<proteinExistence type="predicted"/>
<dbReference type="SUPFAM" id="SSF48403">
    <property type="entry name" value="Ankyrin repeat"/>
    <property type="match status" value="1"/>
</dbReference>
<evidence type="ECO:0000313" key="2">
    <source>
        <dbReference type="Proteomes" id="UP000269015"/>
    </source>
</evidence>
<evidence type="ECO:0000313" key="1">
    <source>
        <dbReference type="EMBL" id="AZB16742.1"/>
    </source>
</evidence>
<dbReference type="PANTHER" id="PTHR24198">
    <property type="entry name" value="ANKYRIN REPEAT AND PROTEIN KINASE DOMAIN-CONTAINING PROTEIN"/>
    <property type="match status" value="1"/>
</dbReference>
<dbReference type="PROSITE" id="PS50088">
    <property type="entry name" value="ANK_REPEAT"/>
    <property type="match status" value="2"/>
</dbReference>
<dbReference type="PROSITE" id="PS50297">
    <property type="entry name" value="ANK_REP_REGION"/>
    <property type="match status" value="1"/>
</dbReference>
<organism evidence="1 2">
    <name type="scientific">Chryseobacterium indologenes</name>
    <name type="common">Flavobacterium indologenes</name>
    <dbReference type="NCBI Taxonomy" id="253"/>
    <lineage>
        <taxon>Bacteria</taxon>
        <taxon>Pseudomonadati</taxon>
        <taxon>Bacteroidota</taxon>
        <taxon>Flavobacteriia</taxon>
        <taxon>Flavobacteriales</taxon>
        <taxon>Weeksellaceae</taxon>
        <taxon>Chryseobacterium group</taxon>
        <taxon>Chryseobacterium</taxon>
    </lineage>
</organism>
<dbReference type="GeneID" id="56897637"/>
<dbReference type="Proteomes" id="UP000269015">
    <property type="component" value="Chromosome"/>
</dbReference>
<dbReference type="InterPro" id="IPR036770">
    <property type="entry name" value="Ankyrin_rpt-contain_sf"/>
</dbReference>
<dbReference type="AlphaFoldDB" id="A0A5R9PU24"/>
<gene>
    <name evidence="1" type="ORF">EG352_02620</name>
</gene>
<dbReference type="OrthoDB" id="407974at2"/>
<dbReference type="EMBL" id="CP033930">
    <property type="protein sequence ID" value="AZB16742.1"/>
    <property type="molecule type" value="Genomic_DNA"/>
</dbReference>
<dbReference type="SMART" id="SM00248">
    <property type="entry name" value="ANK"/>
    <property type="match status" value="3"/>
</dbReference>
<dbReference type="PRINTS" id="PR01415">
    <property type="entry name" value="ANKYRIN"/>
</dbReference>
<name>A0A5R9PU24_CHRID</name>
<reference evidence="1 2" key="1">
    <citation type="submission" date="2018-11" db="EMBL/GenBank/DDBJ databases">
        <title>Proposal to divide the Flavobacteriaceae and reorganize its genera based on Amino Acid Identity values calculated from whole genome sequences.</title>
        <authorList>
            <person name="Nicholson A.C."/>
            <person name="Gulvik C.A."/>
            <person name="Whitney A.M."/>
            <person name="Humrighouse B.W."/>
            <person name="Bell M."/>
            <person name="Holmes B."/>
            <person name="Steigerwalt A.G."/>
            <person name="Villarma A."/>
            <person name="Sheth M."/>
            <person name="Batra D."/>
            <person name="Pryor J."/>
            <person name="Bernardet J.-F."/>
            <person name="Hugo C."/>
            <person name="Kampfer P."/>
            <person name="Newman J."/>
            <person name="McQuiston J.R."/>
        </authorList>
    </citation>
    <scope>NUCLEOTIDE SEQUENCE [LARGE SCALE GENOMIC DNA]</scope>
    <source>
        <strain evidence="1 2">H5559</strain>
    </source>
</reference>
<protein>
    <submittedName>
        <fullName evidence="1">Ankyrin repeat domain-containing protein</fullName>
    </submittedName>
</protein>
<accession>A0A5R9PU24</accession>
<dbReference type="Gene3D" id="1.25.40.20">
    <property type="entry name" value="Ankyrin repeat-containing domain"/>
    <property type="match status" value="1"/>
</dbReference>